<protein>
    <submittedName>
        <fullName evidence="8">rRNA biogenesis protein RRP5</fullName>
    </submittedName>
</protein>
<feature type="domain" description="S1 motif" evidence="7">
    <location>
        <begin position="719"/>
        <end position="789"/>
    </location>
</feature>
<dbReference type="SUPFAM" id="SSF48452">
    <property type="entry name" value="TPR-like"/>
    <property type="match status" value="2"/>
</dbReference>
<evidence type="ECO:0000259" key="7">
    <source>
        <dbReference type="PROSITE" id="PS50126"/>
    </source>
</evidence>
<dbReference type="Proteomes" id="UP001472866">
    <property type="component" value="Chromosome 12"/>
</dbReference>
<dbReference type="InterPro" id="IPR057301">
    <property type="entry name" value="Rrp5_OB_4th"/>
</dbReference>
<dbReference type="PROSITE" id="PS50126">
    <property type="entry name" value="S1"/>
    <property type="match status" value="12"/>
</dbReference>
<evidence type="ECO:0000313" key="8">
    <source>
        <dbReference type="EMBL" id="WZN65618.1"/>
    </source>
</evidence>
<name>A0AAX4PHA2_9CHLO</name>
<dbReference type="Pfam" id="PF24682">
    <property type="entry name" value="OB_RRP5"/>
    <property type="match status" value="1"/>
</dbReference>
<accession>A0AAX4PHA2</accession>
<keyword evidence="2" id="KW-0698">rRNA processing</keyword>
<dbReference type="Pfam" id="PF00575">
    <property type="entry name" value="S1"/>
    <property type="match status" value="3"/>
</dbReference>
<dbReference type="InterPro" id="IPR011990">
    <property type="entry name" value="TPR-like_helical_dom_sf"/>
</dbReference>
<dbReference type="CDD" id="cd00164">
    <property type="entry name" value="S1_like"/>
    <property type="match status" value="1"/>
</dbReference>
<dbReference type="Pfam" id="PF23231">
    <property type="entry name" value="HAT_Syf1_CNRKL1_C"/>
    <property type="match status" value="1"/>
</dbReference>
<evidence type="ECO:0000313" key="9">
    <source>
        <dbReference type="Proteomes" id="UP001472866"/>
    </source>
</evidence>
<dbReference type="GO" id="GO:0003723">
    <property type="term" value="F:RNA binding"/>
    <property type="evidence" value="ECO:0007669"/>
    <property type="project" value="TreeGrafter"/>
</dbReference>
<feature type="region of interest" description="Disordered" evidence="6">
    <location>
        <begin position="1"/>
        <end position="71"/>
    </location>
</feature>
<organism evidence="8 9">
    <name type="scientific">Chloropicon roscoffensis</name>
    <dbReference type="NCBI Taxonomy" id="1461544"/>
    <lineage>
        <taxon>Eukaryota</taxon>
        <taxon>Viridiplantae</taxon>
        <taxon>Chlorophyta</taxon>
        <taxon>Chloropicophyceae</taxon>
        <taxon>Chloropicales</taxon>
        <taxon>Chloropicaceae</taxon>
        <taxon>Chloropicon</taxon>
    </lineage>
</organism>
<feature type="domain" description="S1 motif" evidence="7">
    <location>
        <begin position="1257"/>
        <end position="1326"/>
    </location>
</feature>
<dbReference type="Pfam" id="PF24685">
    <property type="entry name" value="OB_RRP5_4th"/>
    <property type="match status" value="1"/>
</dbReference>
<feature type="domain" description="S1 motif" evidence="7">
    <location>
        <begin position="534"/>
        <end position="603"/>
    </location>
</feature>
<dbReference type="SMART" id="SM00316">
    <property type="entry name" value="S1"/>
    <property type="match status" value="13"/>
</dbReference>
<dbReference type="Gene3D" id="1.25.40.10">
    <property type="entry name" value="Tetratricopeptide repeat domain"/>
    <property type="match status" value="1"/>
</dbReference>
<keyword evidence="5" id="KW-0539">Nucleus</keyword>
<dbReference type="InterPro" id="IPR055430">
    <property type="entry name" value="HAT_Syf1_CNRKL1_C"/>
</dbReference>
<dbReference type="PANTHER" id="PTHR23270">
    <property type="entry name" value="PROGRAMMED CELL DEATH PROTEIN 11 PRE-RRNA PROCESSING PROTEIN RRP5"/>
    <property type="match status" value="1"/>
</dbReference>
<dbReference type="PANTHER" id="PTHR23270:SF10">
    <property type="entry name" value="PROTEIN RRP5 HOMOLOG"/>
    <property type="match status" value="1"/>
</dbReference>
<evidence type="ECO:0000256" key="3">
    <source>
        <dbReference type="ARBA" id="ARBA00022553"/>
    </source>
</evidence>
<dbReference type="InterPro" id="IPR003029">
    <property type="entry name" value="S1_domain"/>
</dbReference>
<feature type="domain" description="S1 motif" evidence="7">
    <location>
        <begin position="181"/>
        <end position="253"/>
    </location>
</feature>
<evidence type="ECO:0000256" key="6">
    <source>
        <dbReference type="SAM" id="MobiDB-lite"/>
    </source>
</evidence>
<feature type="domain" description="S1 motif" evidence="7">
    <location>
        <begin position="270"/>
        <end position="334"/>
    </location>
</feature>
<dbReference type="FunFam" id="2.40.50.140:FF:000103">
    <property type="entry name" value="protein RRP5 homolog"/>
    <property type="match status" value="2"/>
</dbReference>
<reference evidence="8 9" key="1">
    <citation type="submission" date="2024-03" db="EMBL/GenBank/DDBJ databases">
        <title>Complete genome sequence of the green alga Chloropicon roscoffensis RCC1871.</title>
        <authorList>
            <person name="Lemieux C."/>
            <person name="Pombert J.-F."/>
            <person name="Otis C."/>
            <person name="Turmel M."/>
        </authorList>
    </citation>
    <scope>NUCLEOTIDE SEQUENCE [LARGE SCALE GENOMIC DNA]</scope>
    <source>
        <strain evidence="8 9">RCC1871</strain>
    </source>
</reference>
<keyword evidence="4" id="KW-0677">Repeat</keyword>
<feature type="compositionally biased region" description="Basic and acidic residues" evidence="6">
    <location>
        <begin position="1"/>
        <end position="22"/>
    </location>
</feature>
<dbReference type="InterPro" id="IPR003107">
    <property type="entry name" value="HAT"/>
</dbReference>
<dbReference type="GO" id="GO:0032040">
    <property type="term" value="C:small-subunit processome"/>
    <property type="evidence" value="ECO:0007669"/>
    <property type="project" value="TreeGrafter"/>
</dbReference>
<evidence type="ECO:0000256" key="4">
    <source>
        <dbReference type="ARBA" id="ARBA00022737"/>
    </source>
</evidence>
<dbReference type="EMBL" id="CP151512">
    <property type="protein sequence ID" value="WZN65618.1"/>
    <property type="molecule type" value="Genomic_DNA"/>
</dbReference>
<evidence type="ECO:0000256" key="1">
    <source>
        <dbReference type="ARBA" id="ARBA00004604"/>
    </source>
</evidence>
<keyword evidence="9" id="KW-1185">Reference proteome</keyword>
<feature type="domain" description="S1 motif" evidence="7">
    <location>
        <begin position="998"/>
        <end position="1067"/>
    </location>
</feature>
<feature type="domain" description="S1 motif" evidence="7">
    <location>
        <begin position="101"/>
        <end position="169"/>
    </location>
</feature>
<feature type="domain" description="S1 motif" evidence="7">
    <location>
        <begin position="1344"/>
        <end position="1414"/>
    </location>
</feature>
<feature type="region of interest" description="Disordered" evidence="6">
    <location>
        <begin position="1481"/>
        <end position="1532"/>
    </location>
</feature>
<dbReference type="SMART" id="SM00386">
    <property type="entry name" value="HAT"/>
    <property type="match status" value="5"/>
</dbReference>
<dbReference type="InterPro" id="IPR045209">
    <property type="entry name" value="Rrp5"/>
</dbReference>
<dbReference type="InterPro" id="IPR012340">
    <property type="entry name" value="NA-bd_OB-fold"/>
</dbReference>
<dbReference type="Pfam" id="PF23459">
    <property type="entry name" value="S1_RRP5"/>
    <property type="match status" value="1"/>
</dbReference>
<gene>
    <name evidence="8" type="ORF">HKI87_12g71780</name>
</gene>
<evidence type="ECO:0000256" key="5">
    <source>
        <dbReference type="ARBA" id="ARBA00023242"/>
    </source>
</evidence>
<feature type="domain" description="S1 motif" evidence="7">
    <location>
        <begin position="444"/>
        <end position="514"/>
    </location>
</feature>
<feature type="domain" description="S1 motif" evidence="7">
    <location>
        <begin position="352"/>
        <end position="427"/>
    </location>
</feature>
<dbReference type="FunFam" id="1.25.40.10:FF:000065">
    <property type="entry name" value="Programmed cell death 11"/>
    <property type="match status" value="1"/>
</dbReference>
<evidence type="ECO:0000256" key="2">
    <source>
        <dbReference type="ARBA" id="ARBA00022552"/>
    </source>
</evidence>
<feature type="domain" description="S1 motif" evidence="7">
    <location>
        <begin position="831"/>
        <end position="894"/>
    </location>
</feature>
<dbReference type="Gene3D" id="2.40.50.140">
    <property type="entry name" value="Nucleic acid-binding proteins"/>
    <property type="match status" value="12"/>
</dbReference>
<proteinExistence type="predicted"/>
<feature type="compositionally biased region" description="Basic residues" evidence="6">
    <location>
        <begin position="37"/>
        <end position="47"/>
    </location>
</feature>
<dbReference type="GO" id="GO:0006364">
    <property type="term" value="P:rRNA processing"/>
    <property type="evidence" value="ECO:0007669"/>
    <property type="project" value="UniProtKB-KW"/>
</dbReference>
<keyword evidence="3" id="KW-0597">Phosphoprotein</keyword>
<dbReference type="SUPFAM" id="SSF50249">
    <property type="entry name" value="Nucleic acid-binding proteins"/>
    <property type="match status" value="11"/>
</dbReference>
<comment type="subcellular location">
    <subcellularLocation>
        <location evidence="1">Nucleus</location>
        <location evidence="1">Nucleolus</location>
    </subcellularLocation>
</comment>
<dbReference type="InterPro" id="IPR057300">
    <property type="entry name" value="OB_Rrp5"/>
</dbReference>
<sequence length="1814" mass="197790">MAREVLMPKEVDDVEAFPRGRQDTTTTSTSYEETKLRGKRGGPKRHREPTEAGLRSGKKKKGRRSSGSAATSFLDSSLAEIRTGARVDGVSGIRLRDVNVGAKVWGCVIAVTGSRATLSLPHGLRGVLDFEAKGAAARGEPQVFSLGQLLRCVVTTVDEQKKRVTLSASLASLGAYPLASGEIVPALVESEEDHGWTLSFGRKGVRGFLPKHEADERKSSELDVKGLVEVAVVSVDRRKVVKCSMDRTLLSTQIARSDAGDLSLADLCPGMLVRATATRVVKGGLVCSLLSYFTATCETSHLPKDLDEYKPGAKLQARVLYVDQETKRITLSALPHLVSLEENPLTSLPKAGTTADRAVVLGADDNQGLLLELQHSGGKTCAAFCHRSNVADKAVEEVTKHFARGMEVKARVIGYRPMENMVNVTLKESVLGQQVISYEDVVPGSVVTGTVAAVRPFGLVIEIAKNVRGVCPKQHMSDVTKVEPNWGKFKVNAKVKCLVVDCDYRVQKVTLSVRRSLVKSELSRISSLNVRLQGTLSHGVVTGVEDYGIFVLFCGGVKGLAHVTELGLSDGEDPKRCFDVGQVVKCRVIGVRKQRRQLVLSLNTGGGRRDQEGEVDLGPDFALGARGDAVVLKVLENDLECEFVAVSGQKRRALLHATHLSDSVAGAKALKDCVRAGHRLKGCAVLSHGAGGSRLRLTRKAALVEESSAGADASSAKVGSCLAGYVHRILPNKCVVRFAGGVVGIVHKSQISDQFVVDPGNHLCLGQTVRCQVTAAAEGEEGALGLTLKTADDAGTRAEVLRALWRETETAGRLSREGAEGGADLDGLEVGSAVSCIVTGNKDYGVVCDLRGKKDLIGLITHDHFEGKLEEGDEVECVVLDYDEVAGYVDLSSKPELLAAAKAAAKAVMRAGSEVDAVVQLVHENCLVCSLPSRGNALAHAAFKTTNQQLLDSHDFFRHGQKIKCRAEGSHGGRAVVSTAAVRRHAKTKRQSSRLEPGSWTTGVVESVQPLQVTLRLRHNLRGRLHATELGSADEIASLSHGSEVRCRVLGWEQSGSHHRRLEVSTRDGTTIDGDPVDVEGNAIEEGGVAVGVVQEVEDDYLWVAFTRTVRGRLHVLDSSSNFSELREFRDRFPLGSRVACHVTRCDDDLRNIDLGLPHERVSELDLGDHVCGVATKVTPLSVQVQITGKRFGRIFVTDAVRPGAAESPFGEISEGQVLECVVLERRGKQLELGLSGTVAETGESEVARRAEDFEIGQEVCGYVKNVSQKGCFVSLSRHLHAHVKLRNLSNRFLKHPERDFPRGKFVRGKVVEIVADKNQIELTLREDGGQGERAGSVSSVAVGDILLGAITRLEKYGAFCRLEGKNLTGLVHISELGEEYVKTVSSVVGVGDTVRVAVTKVDEAKNRVYLSMKGLGKVEAEEESDEEGQEMDDEDVAMEDAAMEDEVMADFGGKGGEEEEPEDEIEDDDLENQRRALAGLRAEPSSAAANLRAPSEGAWGDFVDPASATAAEEVEEEEPAAPARRRKREADVRAAEVLRARGGSQPTSRADHEKLVLVSPNDSYAWIAYMAHLLSLGEADEARKVAERALDVISYREQGEKHNVWVAYLNLEFEHGSPNPDEAAMALFKRGLPYNDGKKFHLALLQILKEKEKDELAQQVLSSACKKFRDDPDVWLASVEYQCHKGREKMAGKVMDRSLKSLEPRDHTSMITRSALCYYRHGFNEQARHMFESVLKSYPKRTDLWTVYLDQEIKLRDQVRVRNLFERIIHMQIPAKRMKVIFKKYMDYEVEHGDNNTIEEVKKKALDFVTSKM</sequence>
<feature type="domain" description="S1 motif" evidence="7">
    <location>
        <begin position="1087"/>
        <end position="1158"/>
    </location>
</feature>
<dbReference type="FunFam" id="2.40.50.140:FF:000155">
    <property type="entry name" value="rRNA biogenesis protein RRP5"/>
    <property type="match status" value="1"/>
</dbReference>
<dbReference type="InterPro" id="IPR057302">
    <property type="entry name" value="Rrp5_S1"/>
</dbReference>